<gene>
    <name evidence="2" type="ORF">PMIN01_02695</name>
</gene>
<feature type="compositionally biased region" description="Polar residues" evidence="1">
    <location>
        <begin position="557"/>
        <end position="567"/>
    </location>
</feature>
<proteinExistence type="predicted"/>
<feature type="compositionally biased region" description="Basic residues" evidence="1">
    <location>
        <begin position="476"/>
        <end position="492"/>
    </location>
</feature>
<feature type="compositionally biased region" description="Polar residues" evidence="1">
    <location>
        <begin position="606"/>
        <end position="616"/>
    </location>
</feature>
<feature type="compositionally biased region" description="Basic and acidic residues" evidence="1">
    <location>
        <begin position="587"/>
        <end position="599"/>
    </location>
</feature>
<protein>
    <recommendedName>
        <fullName evidence="4">Myb-like domain-containing protein</fullName>
    </recommendedName>
</protein>
<feature type="compositionally biased region" description="Polar residues" evidence="1">
    <location>
        <begin position="654"/>
        <end position="667"/>
    </location>
</feature>
<sequence>MADRRGVRPSSRRITPAPQPPPKATTTSPPVGRTTRRRGARSASRDVDEPAKPARRSARQASVDSFLSENESDARALSRAKRKAQKEAIADLTVVEEADIQDAPASPSRPNTQVAAPRRSLGAVSDMSGTTAISSFTMAEAVTLEPRFMLRHLLRLHDEVDEFLNHLVPAEGGMVEDAQRIELLHDPNSDFLADYNDFDQLSRVRLTHYRGDGQQYVHIRAVHAALFPGTNQDAATKTGLDLLLYQANLVVFAKDMMPLNWKDKTMVAALRHLDDYFPSLFLPTLILGINAAESVAGESALLQETFDLALELRTQLAISSLSHGLTDTAFDPDAALEEVFCLPPSESSPELGLFRGWTTFALGGDGSALPEAFVQKVVARMSAIRECFSTGRLSQGQEEEEEEEEEESVSLEELSATFPWAALMLRLVGWVRARNNELVAAIRHYGGARGILDMIKAEQERSIAVAGSGRAVSRSLPRKSHSSFGRNRRRSSGKFDPNAEVDTEVLSKLIAREGVHAQSQTAPAASTTLQDSQEEVVELMAVEEGHEMQQDDDVKSQPYQDEQGNDSMNVVEQPVDNLVADKIVAKPVEEIPNHPRPVQEPEIPESSRQPQSTNDFVSLLKETRTSDKENRGTSLFERQANAQRVQFGDGFDDSQPTPGPSRSQPSAGASRKGNEPQRPSAQKRKIHQVSDDDDDDDDAFETAHRSRNVQPQRANASKRVRTEPNSSGEPTSHQPRLRSVSDGFRRIEDFPRSENEEPSEAEVPEMTEEAPPRSTFEDIRALARANIVQKPRRAKRTWTTAEEEALIVYMSECPRQYSKILRIDRDSRSKYFHALENGEWIAHRTQVDLKDKARVMAKNMIKAGAGLRPGFQGVIPPAMEQQLKADGFRW</sequence>
<dbReference type="AlphaFoldDB" id="A0A9P6GT47"/>
<feature type="region of interest" description="Disordered" evidence="1">
    <location>
        <begin position="468"/>
        <end position="498"/>
    </location>
</feature>
<feature type="compositionally biased region" description="Polar residues" evidence="1">
    <location>
        <begin position="59"/>
        <end position="69"/>
    </location>
</feature>
<feature type="region of interest" description="Disordered" evidence="1">
    <location>
        <begin position="587"/>
        <end position="774"/>
    </location>
</feature>
<feature type="compositionally biased region" description="Basic and acidic residues" evidence="1">
    <location>
        <begin position="621"/>
        <end position="631"/>
    </location>
</feature>
<feature type="compositionally biased region" description="Acidic residues" evidence="1">
    <location>
        <begin position="397"/>
        <end position="410"/>
    </location>
</feature>
<dbReference type="OrthoDB" id="5398572at2759"/>
<dbReference type="EMBL" id="WJXW01000002">
    <property type="protein sequence ID" value="KAF9740060.1"/>
    <property type="molecule type" value="Genomic_DNA"/>
</dbReference>
<feature type="region of interest" description="Disordered" evidence="1">
    <location>
        <begin position="100"/>
        <end position="120"/>
    </location>
</feature>
<feature type="region of interest" description="Disordered" evidence="1">
    <location>
        <begin position="545"/>
        <end position="567"/>
    </location>
</feature>
<feature type="compositionally biased region" description="Polar residues" evidence="1">
    <location>
        <begin position="723"/>
        <end position="734"/>
    </location>
</feature>
<feature type="region of interest" description="Disordered" evidence="1">
    <location>
        <begin position="1"/>
        <end position="71"/>
    </location>
</feature>
<evidence type="ECO:0000313" key="2">
    <source>
        <dbReference type="EMBL" id="KAF9740060.1"/>
    </source>
</evidence>
<feature type="compositionally biased region" description="Basic and acidic residues" evidence="1">
    <location>
        <begin position="743"/>
        <end position="755"/>
    </location>
</feature>
<evidence type="ECO:0000313" key="3">
    <source>
        <dbReference type="Proteomes" id="UP000756921"/>
    </source>
</evidence>
<reference evidence="2" key="1">
    <citation type="journal article" date="2020" name="Mol. Plant Microbe Interact.">
        <title>Genome Sequence of the Biocontrol Agent Coniothyrium minitans strain Conio (IMI 134523).</title>
        <authorList>
            <person name="Patel D."/>
            <person name="Shittu T.A."/>
            <person name="Baroncelli R."/>
            <person name="Muthumeenakshi S."/>
            <person name="Osborne T.H."/>
            <person name="Janganan T.K."/>
            <person name="Sreenivasaprasad S."/>
        </authorList>
    </citation>
    <scope>NUCLEOTIDE SEQUENCE</scope>
    <source>
        <strain evidence="2">Conio</strain>
    </source>
</reference>
<feature type="compositionally biased region" description="Basic and acidic residues" evidence="1">
    <location>
        <begin position="43"/>
        <end position="52"/>
    </location>
</feature>
<feature type="compositionally biased region" description="Basic and acidic residues" evidence="1">
    <location>
        <begin position="545"/>
        <end position="555"/>
    </location>
</feature>
<evidence type="ECO:0000256" key="1">
    <source>
        <dbReference type="SAM" id="MobiDB-lite"/>
    </source>
</evidence>
<accession>A0A9P6GT47</accession>
<feature type="compositionally biased region" description="Acidic residues" evidence="1">
    <location>
        <begin position="756"/>
        <end position="768"/>
    </location>
</feature>
<feature type="compositionally biased region" description="Low complexity" evidence="1">
    <location>
        <begin position="24"/>
        <end position="33"/>
    </location>
</feature>
<comment type="caution">
    <text evidence="2">The sequence shown here is derived from an EMBL/GenBank/DDBJ whole genome shotgun (WGS) entry which is preliminary data.</text>
</comment>
<dbReference type="Proteomes" id="UP000756921">
    <property type="component" value="Unassembled WGS sequence"/>
</dbReference>
<name>A0A9P6GT47_9PLEO</name>
<keyword evidence="3" id="KW-1185">Reference proteome</keyword>
<feature type="compositionally biased region" description="Acidic residues" evidence="1">
    <location>
        <begin position="691"/>
        <end position="700"/>
    </location>
</feature>
<organism evidence="2 3">
    <name type="scientific">Paraphaeosphaeria minitans</name>
    <dbReference type="NCBI Taxonomy" id="565426"/>
    <lineage>
        <taxon>Eukaryota</taxon>
        <taxon>Fungi</taxon>
        <taxon>Dikarya</taxon>
        <taxon>Ascomycota</taxon>
        <taxon>Pezizomycotina</taxon>
        <taxon>Dothideomycetes</taxon>
        <taxon>Pleosporomycetidae</taxon>
        <taxon>Pleosporales</taxon>
        <taxon>Massarineae</taxon>
        <taxon>Didymosphaeriaceae</taxon>
        <taxon>Paraphaeosphaeria</taxon>
    </lineage>
</organism>
<evidence type="ECO:0008006" key="4">
    <source>
        <dbReference type="Google" id="ProtNLM"/>
    </source>
</evidence>
<feature type="region of interest" description="Disordered" evidence="1">
    <location>
        <begin position="391"/>
        <end position="411"/>
    </location>
</feature>
<dbReference type="Gene3D" id="1.10.10.60">
    <property type="entry name" value="Homeodomain-like"/>
    <property type="match status" value="1"/>
</dbReference>